<proteinExistence type="predicted"/>
<protein>
    <recommendedName>
        <fullName evidence="3">DUF5071 domain-containing protein</fullName>
    </recommendedName>
</protein>
<dbReference type="EMBL" id="BMHB01000001">
    <property type="protein sequence ID" value="GGI13009.1"/>
    <property type="molecule type" value="Genomic_DNA"/>
</dbReference>
<comment type="caution">
    <text evidence="1">The sequence shown here is derived from an EMBL/GenBank/DDBJ whole genome shotgun (WGS) entry which is preliminary data.</text>
</comment>
<reference evidence="2" key="1">
    <citation type="journal article" date="2019" name="Int. J. Syst. Evol. Microbiol.">
        <title>The Global Catalogue of Microorganisms (GCM) 10K type strain sequencing project: providing services to taxonomists for standard genome sequencing and annotation.</title>
        <authorList>
            <consortium name="The Broad Institute Genomics Platform"/>
            <consortium name="The Broad Institute Genome Sequencing Center for Infectious Disease"/>
            <person name="Wu L."/>
            <person name="Ma J."/>
        </authorList>
    </citation>
    <scope>NUCLEOTIDE SEQUENCE [LARGE SCALE GENOMIC DNA]</scope>
    <source>
        <strain evidence="2">CGMCC 1.14993</strain>
    </source>
</reference>
<dbReference type="Gene3D" id="1.25.40.750">
    <property type="entry name" value="Domain of unknown function DUF5071"/>
    <property type="match status" value="1"/>
</dbReference>
<organism evidence="1 2">
    <name type="scientific">Gottfriedia solisilvae</name>
    <dbReference type="NCBI Taxonomy" id="1516104"/>
    <lineage>
        <taxon>Bacteria</taxon>
        <taxon>Bacillati</taxon>
        <taxon>Bacillota</taxon>
        <taxon>Bacilli</taxon>
        <taxon>Bacillales</taxon>
        <taxon>Bacillaceae</taxon>
        <taxon>Gottfriedia</taxon>
    </lineage>
</organism>
<sequence>MTNYSSYEFYDDEHILTYVYELNWHLPKDIQLESMDILFHLPPDKVDLLIPKYSKACWENAVAVIKKIGYPRNEKALPKLAEQLQDRNWPGALDGIEVFRDLGNEISTKYIEIECEKAVKENDADWCEHLFFACESLDIIGLDFQNSTTYNKLKELADSLE</sequence>
<evidence type="ECO:0000313" key="1">
    <source>
        <dbReference type="EMBL" id="GGI13009.1"/>
    </source>
</evidence>
<accession>A0A8J3EXM3</accession>
<dbReference type="Proteomes" id="UP000626244">
    <property type="component" value="Unassembled WGS sequence"/>
</dbReference>
<name>A0A8J3EXM3_9BACI</name>
<gene>
    <name evidence="1" type="ORF">GCM10007380_15770</name>
</gene>
<keyword evidence="2" id="KW-1185">Reference proteome</keyword>
<evidence type="ECO:0000313" key="2">
    <source>
        <dbReference type="Proteomes" id="UP000626244"/>
    </source>
</evidence>
<dbReference type="RefSeq" id="WP_087997979.1">
    <property type="nucleotide sequence ID" value="NZ_BMHB01000001.1"/>
</dbReference>
<evidence type="ECO:0008006" key="3">
    <source>
        <dbReference type="Google" id="ProtNLM"/>
    </source>
</evidence>
<dbReference type="OrthoDB" id="1846249at2"/>
<dbReference type="InterPro" id="IPR038692">
    <property type="entry name" value="Cthe_2751_sf"/>
</dbReference>
<dbReference type="AlphaFoldDB" id="A0A8J3EXM3"/>